<dbReference type="PANTHER" id="PTHR23028">
    <property type="entry name" value="ACETYLTRANSFERASE"/>
    <property type="match status" value="1"/>
</dbReference>
<proteinExistence type="predicted"/>
<keyword evidence="4" id="KW-1185">Reference proteome</keyword>
<reference evidence="3 4" key="1">
    <citation type="submission" date="2024-06" db="EMBL/GenBank/DDBJ databases">
        <title>Complete genome of Phlyctema vagabunda strain 19-DSS-EL-015.</title>
        <authorList>
            <person name="Fiorenzani C."/>
        </authorList>
    </citation>
    <scope>NUCLEOTIDE SEQUENCE [LARGE SCALE GENOMIC DNA]</scope>
    <source>
        <strain evidence="3 4">19-DSS-EL-015</strain>
    </source>
</reference>
<keyword evidence="1" id="KW-1133">Transmembrane helix</keyword>
<feature type="domain" description="Acyltransferase 3" evidence="2">
    <location>
        <begin position="15"/>
        <end position="318"/>
    </location>
</feature>
<dbReference type="InterPro" id="IPR002656">
    <property type="entry name" value="Acyl_transf_3_dom"/>
</dbReference>
<feature type="transmembrane region" description="Helical" evidence="1">
    <location>
        <begin position="302"/>
        <end position="330"/>
    </location>
</feature>
<feature type="transmembrane region" description="Helical" evidence="1">
    <location>
        <begin position="24"/>
        <end position="44"/>
    </location>
</feature>
<dbReference type="Pfam" id="PF01757">
    <property type="entry name" value="Acyl_transf_3"/>
    <property type="match status" value="1"/>
</dbReference>
<organism evidence="3 4">
    <name type="scientific">Phlyctema vagabunda</name>
    <dbReference type="NCBI Taxonomy" id="108571"/>
    <lineage>
        <taxon>Eukaryota</taxon>
        <taxon>Fungi</taxon>
        <taxon>Dikarya</taxon>
        <taxon>Ascomycota</taxon>
        <taxon>Pezizomycotina</taxon>
        <taxon>Leotiomycetes</taxon>
        <taxon>Helotiales</taxon>
        <taxon>Dermateaceae</taxon>
        <taxon>Phlyctema</taxon>
    </lineage>
</organism>
<keyword evidence="1" id="KW-0472">Membrane</keyword>
<feature type="transmembrane region" description="Helical" evidence="1">
    <location>
        <begin position="94"/>
        <end position="114"/>
    </location>
</feature>
<dbReference type="GO" id="GO:0016746">
    <property type="term" value="F:acyltransferase activity"/>
    <property type="evidence" value="ECO:0007669"/>
    <property type="project" value="UniProtKB-KW"/>
</dbReference>
<gene>
    <name evidence="3" type="ORF">PVAG01_06760</name>
</gene>
<evidence type="ECO:0000259" key="2">
    <source>
        <dbReference type="Pfam" id="PF01757"/>
    </source>
</evidence>
<dbReference type="EMBL" id="JBFCZG010000005">
    <property type="protein sequence ID" value="KAL3422604.1"/>
    <property type="molecule type" value="Genomic_DNA"/>
</dbReference>
<feature type="transmembrane region" description="Helical" evidence="1">
    <location>
        <begin position="126"/>
        <end position="147"/>
    </location>
</feature>
<keyword evidence="3" id="KW-0012">Acyltransferase</keyword>
<feature type="transmembrane region" description="Helical" evidence="1">
    <location>
        <begin position="167"/>
        <end position="188"/>
    </location>
</feature>
<feature type="transmembrane region" description="Helical" evidence="1">
    <location>
        <begin position="218"/>
        <end position="237"/>
    </location>
</feature>
<protein>
    <submittedName>
        <fullName evidence="3">Acyltransferase</fullName>
    </submittedName>
</protein>
<sequence length="355" mass="40603">MREGNSQSALTAVAKSAFRRFPRLFLPAAVVTLIAWFLCQLGAFEVAKHCDSVWLSWTSPPPKSLGQGIISLFWNVINTWIAMKNEYDDHQWTLFPLVKGAMMVYVVLCGVAFMETKYRMLSAAMLYVYFYCCGEGNFSMQFFYGMLLCDISQDTKIQTFIARHRMVATVMLPIFLISAGLFFCSFPAENAHWTEWSSALLRLRQYILPQNLPLGDASIPWMYTGIGLDLIALGLQLSPLARKILSNRFFLWFGKNSFAVYLTHGTMLRVVLARMLYGNFVPAYVEKKNDAGELIPQEPMHLMGWAITAIAIPVWFVLVYVVAHLWTTYVDAWAARMSKRLEDHVFVKEEKSIMR</sequence>
<name>A0ABR4PH20_9HELO</name>
<evidence type="ECO:0000256" key="1">
    <source>
        <dbReference type="SAM" id="Phobius"/>
    </source>
</evidence>
<feature type="transmembrane region" description="Helical" evidence="1">
    <location>
        <begin position="64"/>
        <end position="82"/>
    </location>
</feature>
<dbReference type="PANTHER" id="PTHR23028:SF128">
    <property type="entry name" value="ACYLTRANSFERASE 3 DOMAIN-CONTAINING PROTEIN"/>
    <property type="match status" value="1"/>
</dbReference>
<comment type="caution">
    <text evidence="3">The sequence shown here is derived from an EMBL/GenBank/DDBJ whole genome shotgun (WGS) entry which is preliminary data.</text>
</comment>
<evidence type="ECO:0000313" key="3">
    <source>
        <dbReference type="EMBL" id="KAL3422604.1"/>
    </source>
</evidence>
<dbReference type="InterPro" id="IPR050879">
    <property type="entry name" value="Acyltransferase_3"/>
</dbReference>
<evidence type="ECO:0000313" key="4">
    <source>
        <dbReference type="Proteomes" id="UP001629113"/>
    </source>
</evidence>
<dbReference type="Proteomes" id="UP001629113">
    <property type="component" value="Unassembled WGS sequence"/>
</dbReference>
<keyword evidence="3" id="KW-0808">Transferase</keyword>
<keyword evidence="1" id="KW-0812">Transmembrane</keyword>
<accession>A0ABR4PH20</accession>
<feature type="transmembrane region" description="Helical" evidence="1">
    <location>
        <begin position="258"/>
        <end position="277"/>
    </location>
</feature>